<accession>A0A1Y2B6I5</accession>
<evidence type="ECO:0000313" key="3">
    <source>
        <dbReference type="Proteomes" id="UP000193642"/>
    </source>
</evidence>
<dbReference type="EMBL" id="MCGO01000084">
    <property type="protein sequence ID" value="ORY30150.1"/>
    <property type="molecule type" value="Genomic_DNA"/>
</dbReference>
<feature type="chain" id="PRO_5013118841" evidence="1">
    <location>
        <begin position="26"/>
        <end position="510"/>
    </location>
</feature>
<dbReference type="AlphaFoldDB" id="A0A1Y2B6I5"/>
<organism evidence="2 3">
    <name type="scientific">Rhizoclosmatium globosum</name>
    <dbReference type="NCBI Taxonomy" id="329046"/>
    <lineage>
        <taxon>Eukaryota</taxon>
        <taxon>Fungi</taxon>
        <taxon>Fungi incertae sedis</taxon>
        <taxon>Chytridiomycota</taxon>
        <taxon>Chytridiomycota incertae sedis</taxon>
        <taxon>Chytridiomycetes</taxon>
        <taxon>Chytridiales</taxon>
        <taxon>Chytriomycetaceae</taxon>
        <taxon>Rhizoclosmatium</taxon>
    </lineage>
</organism>
<reference evidence="2 3" key="1">
    <citation type="submission" date="2016-07" db="EMBL/GenBank/DDBJ databases">
        <title>Pervasive Adenine N6-methylation of Active Genes in Fungi.</title>
        <authorList>
            <consortium name="DOE Joint Genome Institute"/>
            <person name="Mondo S.J."/>
            <person name="Dannebaum R.O."/>
            <person name="Kuo R.C."/>
            <person name="Labutti K."/>
            <person name="Haridas S."/>
            <person name="Kuo A."/>
            <person name="Salamov A."/>
            <person name="Ahrendt S.R."/>
            <person name="Lipzen A."/>
            <person name="Sullivan W."/>
            <person name="Andreopoulos W.B."/>
            <person name="Clum A."/>
            <person name="Lindquist E."/>
            <person name="Daum C."/>
            <person name="Ramamoorthy G.K."/>
            <person name="Gryganskyi A."/>
            <person name="Culley D."/>
            <person name="Magnuson J.K."/>
            <person name="James T.Y."/>
            <person name="O'Malley M.A."/>
            <person name="Stajich J.E."/>
            <person name="Spatafora J.W."/>
            <person name="Visel A."/>
            <person name="Grigoriev I.V."/>
        </authorList>
    </citation>
    <scope>NUCLEOTIDE SEQUENCE [LARGE SCALE GENOMIC DNA]</scope>
    <source>
        <strain evidence="2 3">JEL800</strain>
    </source>
</reference>
<gene>
    <name evidence="2" type="ORF">BCR33DRAFT_745055</name>
</gene>
<dbReference type="Proteomes" id="UP000193642">
    <property type="component" value="Unassembled WGS sequence"/>
</dbReference>
<name>A0A1Y2B6I5_9FUNG</name>
<sequence length="510" mass="55275">MGDTIKVVIMRFHWTLVALTTPVNSLTSTASVSVLSTFFPTPTTPNATTTSSSLCICATSTPAPTPTLLAYYGGAVLANVEVTPIFYGVSQSFVKDIIAYYNLLVNSTYMDFFEQYNTPTQAIGRGKVVGSYIERNVTKLVTAGSETSCVTFAGYHSIFYAADVAQSVTSVPYGVIPDCTNGTSLPDLLSPISHELAEAVTDPGCGDGWIHPDAGEVGDVCAWMDGTIVDDVGRKWVAQLEWSNVDQRCEIGKPVGVYNVTVPDGSSVSVNTNQFLVKYAGGPLIRNVEITPIFLGPNVTYKNEMVQYYNYIVTSAYMDIFSEYSTKNYTIGRGIALPPYTDPITNSTIDVATTIPSYIRSLIIKGTLKPTNNSFYALHISPNITVTNNSAPLCPSYCAYTKAIYIGDIFKTVKYVIYSVVPDQTGDCSSRCGVSVNGLYNLQSLSSSQLVSAITNGGVGYAMVGWYGEDTGGLADVCMWQQYPFYDSDHKAPKYCYYSSLHTNNDIGFD</sequence>
<evidence type="ECO:0000256" key="1">
    <source>
        <dbReference type="SAM" id="SignalP"/>
    </source>
</evidence>
<keyword evidence="3" id="KW-1185">Reference proteome</keyword>
<comment type="caution">
    <text evidence="2">The sequence shown here is derived from an EMBL/GenBank/DDBJ whole genome shotgun (WGS) entry which is preliminary data.</text>
</comment>
<feature type="signal peptide" evidence="1">
    <location>
        <begin position="1"/>
        <end position="25"/>
    </location>
</feature>
<evidence type="ECO:0000313" key="2">
    <source>
        <dbReference type="EMBL" id="ORY30150.1"/>
    </source>
</evidence>
<keyword evidence="1" id="KW-0732">Signal</keyword>
<protein>
    <submittedName>
        <fullName evidence="2">Uncharacterized protein</fullName>
    </submittedName>
</protein>
<proteinExistence type="predicted"/>